<dbReference type="EMBL" id="CABWKH010000012">
    <property type="protein sequence ID" value="VWQ34550.1"/>
    <property type="molecule type" value="Genomic_DNA"/>
</dbReference>
<sequence length="81" mass="9248">MAVDAIMAIYILAGYTVVMDQETRMEKKLDKHEKQLLNDYRRIVPDAQWNRPSHMSARSLWEACSWNHDAGPTTASNKIGA</sequence>
<accession>A0A8U0L8R5</accession>
<evidence type="ECO:0000313" key="2">
    <source>
        <dbReference type="Proteomes" id="UP000494246"/>
    </source>
</evidence>
<evidence type="ECO:0000313" key="1">
    <source>
        <dbReference type="EMBL" id="VWQ34550.1"/>
    </source>
</evidence>
<gene>
    <name evidence="1" type="ORF">BIFLH23_00783</name>
</gene>
<comment type="caution">
    <text evidence="1">The sequence shown here is derived from an EMBL/GenBank/DDBJ whole genome shotgun (WGS) entry which is preliminary data.</text>
</comment>
<dbReference type="Proteomes" id="UP000494246">
    <property type="component" value="Unassembled WGS sequence"/>
</dbReference>
<proteinExistence type="predicted"/>
<protein>
    <submittedName>
        <fullName evidence="1">Uncharacterized protein</fullName>
    </submittedName>
</protein>
<reference evidence="1 2" key="1">
    <citation type="submission" date="2019-10" db="EMBL/GenBank/DDBJ databases">
        <authorList>
            <consortium name="Melissa Lawson"/>
            <person name="O'neill I."/>
        </authorList>
    </citation>
    <scope>NUCLEOTIDE SEQUENCE [LARGE SCALE GENOMIC DNA]</scope>
    <source>
        <strain evidence="1">LH_23</strain>
    </source>
</reference>
<name>A0A8U0L8R5_BIFLI</name>
<dbReference type="AlphaFoldDB" id="A0A8U0L8R5"/>
<organism evidence="1 2">
    <name type="scientific">Bifidobacterium longum subsp. infantis</name>
    <dbReference type="NCBI Taxonomy" id="1682"/>
    <lineage>
        <taxon>Bacteria</taxon>
        <taxon>Bacillati</taxon>
        <taxon>Actinomycetota</taxon>
        <taxon>Actinomycetes</taxon>
        <taxon>Bifidobacteriales</taxon>
        <taxon>Bifidobacteriaceae</taxon>
        <taxon>Bifidobacterium</taxon>
    </lineage>
</organism>